<gene>
    <name evidence="1" type="ORF">phiAS5_ORF0232</name>
</gene>
<sequence>MVKESYRGYVRVTTERSKHFGRVVKMTSWDWRDGIRSARLDIDGKTTYLSLNSLEAVSDEVAKKEAGSMKTKIDTIVQIVTTDGKENFMSPATNAAAMEAARKHKIENPTDRVSIWRLSGHISNPRVITDFISA</sequence>
<dbReference type="EMBL" id="HM452126">
    <property type="protein sequence ID" value="ADM80075.1"/>
    <property type="molecule type" value="Genomic_DNA"/>
</dbReference>
<dbReference type="OrthoDB" id="21359at10239"/>
<protein>
    <submittedName>
        <fullName evidence="1">Uncharacterized protein</fullName>
    </submittedName>
</protein>
<accession>E1A1Y6</accession>
<proteinExistence type="predicted"/>
<keyword evidence="2" id="KW-1185">Reference proteome</keyword>
<reference evidence="1 2" key="1">
    <citation type="journal article" date="2012" name="Vet. Microbiol.">
        <title>Complete genome sequence and characterization of a broad-host range T4-like bacteriophage phiAS5 infecting Aeromonas salmonicida subsp. salmonicida.</title>
        <authorList>
            <person name="Kim J.H."/>
            <person name="Son J.S."/>
            <person name="Choi Y.J."/>
            <person name="Choresca C.H.Jr."/>
            <person name="Shin S.P."/>
            <person name="Han J.E."/>
            <person name="Jun J.W."/>
            <person name="Park S.C."/>
        </authorList>
    </citation>
    <scope>NUCLEOTIDE SEQUENCE [LARGE SCALE GENOMIC DNA]</scope>
</reference>
<evidence type="ECO:0000313" key="2">
    <source>
        <dbReference type="Proteomes" id="UP000002236"/>
    </source>
</evidence>
<organism evidence="1 2">
    <name type="scientific">Aeromonas phage phiAS5</name>
    <dbReference type="NCBI Taxonomy" id="879630"/>
    <lineage>
        <taxon>Viruses</taxon>
        <taxon>Duplodnaviria</taxon>
        <taxon>Heunggongvirae</taxon>
        <taxon>Uroviricota</taxon>
        <taxon>Caudoviricetes</taxon>
        <taxon>Pantevenvirales</taxon>
        <taxon>Straboviridae</taxon>
        <taxon>Chrysonvirus</taxon>
        <taxon>Chrysonvirus as5</taxon>
    </lineage>
</organism>
<dbReference type="RefSeq" id="YP_003969521.1">
    <property type="nucleotide sequence ID" value="NC_014636.1"/>
</dbReference>
<dbReference type="KEGG" id="vg:9861639"/>
<dbReference type="GeneID" id="9861639"/>
<dbReference type="Proteomes" id="UP000002236">
    <property type="component" value="Segment"/>
</dbReference>
<evidence type="ECO:0000313" key="1">
    <source>
        <dbReference type="EMBL" id="ADM80075.1"/>
    </source>
</evidence>
<name>E1A1Y6_9CAUD</name>